<dbReference type="AlphaFoldDB" id="A0A6N7RLX9"/>
<organism evidence="2 3">
    <name type="scientific">Eggerthella guodeyinii</name>
    <dbReference type="NCBI Taxonomy" id="2690837"/>
    <lineage>
        <taxon>Bacteria</taxon>
        <taxon>Bacillati</taxon>
        <taxon>Actinomycetota</taxon>
        <taxon>Coriobacteriia</taxon>
        <taxon>Eggerthellales</taxon>
        <taxon>Eggerthellaceae</taxon>
        <taxon>Eggerthella</taxon>
    </lineage>
</organism>
<evidence type="ECO:0000259" key="1">
    <source>
        <dbReference type="Pfam" id="PF00535"/>
    </source>
</evidence>
<gene>
    <name evidence="2" type="ORF">GJG86_07485</name>
</gene>
<feature type="domain" description="Glycosyltransferase 2-like" evidence="1">
    <location>
        <begin position="23"/>
        <end position="147"/>
    </location>
</feature>
<accession>A0A6N7RLX9</accession>
<evidence type="ECO:0000313" key="3">
    <source>
        <dbReference type="Proteomes" id="UP000438093"/>
    </source>
</evidence>
<reference evidence="3" key="1">
    <citation type="submission" date="2019-08" db="EMBL/GenBank/DDBJ databases">
        <title>Arthrobacter sp. nov., isolated from plateau pika and Tibetan wild ass.</title>
        <authorList>
            <person name="Ge Y."/>
        </authorList>
    </citation>
    <scope>NUCLEOTIDE SEQUENCE [LARGE SCALE GENOMIC DNA]</scope>
    <source>
        <strain evidence="3">HF-4214</strain>
    </source>
</reference>
<dbReference type="Proteomes" id="UP000438093">
    <property type="component" value="Unassembled WGS sequence"/>
</dbReference>
<protein>
    <submittedName>
        <fullName evidence="2">Glycosyltransferase</fullName>
    </submittedName>
</protein>
<dbReference type="SUPFAM" id="SSF53448">
    <property type="entry name" value="Nucleotide-diphospho-sugar transferases"/>
    <property type="match status" value="1"/>
</dbReference>
<keyword evidence="3" id="KW-1185">Reference proteome</keyword>
<comment type="caution">
    <text evidence="2">The sequence shown here is derived from an EMBL/GenBank/DDBJ whole genome shotgun (WGS) entry which is preliminary data.</text>
</comment>
<dbReference type="InterPro" id="IPR001173">
    <property type="entry name" value="Glyco_trans_2-like"/>
</dbReference>
<dbReference type="PANTHER" id="PTHR22916:SF3">
    <property type="entry name" value="UDP-GLCNAC:BETAGAL BETA-1,3-N-ACETYLGLUCOSAMINYLTRANSFERASE-LIKE PROTEIN 1"/>
    <property type="match status" value="1"/>
</dbReference>
<sequence length="277" mass="31844">MAVALFVIRKGRSADMNTPLFDVVLVLYNRPLACAEALPTLLQDECLNRIIVCDNSSSEEIAYGNSIEASSIPSITYVGMGGNKGLSKAYNRALDLLESDYVCMLDHDTKVPPRYLTRISRWTTRRGDVFVPIVRCGDRIISPCNKGRFRFKQVEALDRLREGFSAINSGMVVRSSVFDRYRYDEELFLDMVDHRFMDDMRARSARVVVMDDLALEQDFSRNAHALESEQARYLTFKSDSRRFYSEGLDKKVFCELRLLYRKISLSIKYRTIACLFL</sequence>
<dbReference type="EMBL" id="VTFY01000004">
    <property type="protein sequence ID" value="MRX82335.1"/>
    <property type="molecule type" value="Genomic_DNA"/>
</dbReference>
<dbReference type="GO" id="GO:0016758">
    <property type="term" value="F:hexosyltransferase activity"/>
    <property type="evidence" value="ECO:0007669"/>
    <property type="project" value="UniProtKB-ARBA"/>
</dbReference>
<dbReference type="PANTHER" id="PTHR22916">
    <property type="entry name" value="GLYCOSYLTRANSFERASE"/>
    <property type="match status" value="1"/>
</dbReference>
<name>A0A6N7RLX9_9ACTN</name>
<proteinExistence type="predicted"/>
<evidence type="ECO:0000313" key="2">
    <source>
        <dbReference type="EMBL" id="MRX82335.1"/>
    </source>
</evidence>
<dbReference type="InterPro" id="IPR029044">
    <property type="entry name" value="Nucleotide-diphossugar_trans"/>
</dbReference>
<keyword evidence="2" id="KW-0808">Transferase</keyword>
<dbReference type="Pfam" id="PF00535">
    <property type="entry name" value="Glycos_transf_2"/>
    <property type="match status" value="1"/>
</dbReference>
<dbReference type="Gene3D" id="3.90.550.10">
    <property type="entry name" value="Spore Coat Polysaccharide Biosynthesis Protein SpsA, Chain A"/>
    <property type="match status" value="1"/>
</dbReference>